<protein>
    <submittedName>
        <fullName evidence="2">Uncharacterized protein</fullName>
    </submittedName>
</protein>
<keyword evidence="1" id="KW-0732">Signal</keyword>
<feature type="chain" id="PRO_5044878225" evidence="1">
    <location>
        <begin position="17"/>
        <end position="157"/>
    </location>
</feature>
<dbReference type="RefSeq" id="XP_059600910.1">
    <property type="nucleotide sequence ID" value="XM_059748428.1"/>
</dbReference>
<dbReference type="VEuPathDB" id="FungiDB:An07g04710"/>
<proteinExistence type="predicted"/>
<sequence>MSIMISLFFVSPLVIGRPIGITGSYSPAISVNPSKALSFQYGTHPKPMSVPLSLPACPPLPSSVCGVKRQTPLTNYFYLPCAPAPLPSTHPGARANHPWPRIHLLQLRLAKLGADDVIPDESEAFGTLLVAPVWSPPPARVRLRALNGRPGGVGRNF</sequence>
<organism evidence="2">
    <name type="scientific">Aspergillus niger</name>
    <dbReference type="NCBI Taxonomy" id="5061"/>
    <lineage>
        <taxon>Eukaryota</taxon>
        <taxon>Fungi</taxon>
        <taxon>Dikarya</taxon>
        <taxon>Ascomycota</taxon>
        <taxon>Pezizomycotina</taxon>
        <taxon>Eurotiomycetes</taxon>
        <taxon>Eurotiomycetidae</taxon>
        <taxon>Eurotiales</taxon>
        <taxon>Aspergillaceae</taxon>
        <taxon>Aspergillus</taxon>
        <taxon>Aspergillus subgen. Circumdati</taxon>
    </lineage>
</organism>
<evidence type="ECO:0000313" key="2">
    <source>
        <dbReference type="RefSeq" id="XP_059600910.1"/>
    </source>
</evidence>
<dbReference type="KEGG" id="ang:An07g04710"/>
<reference evidence="2" key="1">
    <citation type="submission" date="2025-02" db="EMBL/GenBank/DDBJ databases">
        <authorList>
            <consortium name="NCBI Genome Project"/>
        </authorList>
    </citation>
    <scope>NUCLEOTIDE SEQUENCE</scope>
</reference>
<dbReference type="GeneID" id="84591384"/>
<feature type="signal peptide" evidence="1">
    <location>
        <begin position="1"/>
        <end position="16"/>
    </location>
</feature>
<dbReference type="AlphaFoldDB" id="A0AAJ8BNF7"/>
<reference evidence="2" key="2">
    <citation type="submission" date="2025-08" db="UniProtKB">
        <authorList>
            <consortium name="RefSeq"/>
        </authorList>
    </citation>
    <scope>IDENTIFICATION</scope>
</reference>
<name>A0AAJ8BNF7_ASPNG</name>
<evidence type="ECO:0000256" key="1">
    <source>
        <dbReference type="SAM" id="SignalP"/>
    </source>
</evidence>
<gene>
    <name evidence="2" type="ORF">An07g04710</name>
</gene>
<accession>A0AAJ8BNF7</accession>